<dbReference type="RefSeq" id="WP_345637619.1">
    <property type="nucleotide sequence ID" value="NZ_BAABJQ010000034.1"/>
</dbReference>
<reference evidence="5" key="1">
    <citation type="journal article" date="2019" name="Int. J. Syst. Evol. Microbiol.">
        <title>The Global Catalogue of Microorganisms (GCM) 10K type strain sequencing project: providing services to taxonomists for standard genome sequencing and annotation.</title>
        <authorList>
            <consortium name="The Broad Institute Genomics Platform"/>
            <consortium name="The Broad Institute Genome Sequencing Center for Infectious Disease"/>
            <person name="Wu L."/>
            <person name="Ma J."/>
        </authorList>
    </citation>
    <scope>NUCLEOTIDE SEQUENCE [LARGE SCALE GENOMIC DNA]</scope>
    <source>
        <strain evidence="5">JCM 18304</strain>
    </source>
</reference>
<evidence type="ECO:0000313" key="5">
    <source>
        <dbReference type="Proteomes" id="UP001501570"/>
    </source>
</evidence>
<dbReference type="InterPro" id="IPR051448">
    <property type="entry name" value="CdaR-like_regulators"/>
</dbReference>
<comment type="similarity">
    <text evidence="1">Belongs to the CdaR family.</text>
</comment>
<dbReference type="Pfam" id="PF13556">
    <property type="entry name" value="HTH_30"/>
    <property type="match status" value="1"/>
</dbReference>
<gene>
    <name evidence="4" type="ORF">GCM10023322_72950</name>
</gene>
<dbReference type="PANTHER" id="PTHR33744:SF17">
    <property type="entry name" value="CONSERVED PROTEIN"/>
    <property type="match status" value="1"/>
</dbReference>
<dbReference type="InterPro" id="IPR041522">
    <property type="entry name" value="CdaR_GGDEF"/>
</dbReference>
<evidence type="ECO:0008006" key="6">
    <source>
        <dbReference type="Google" id="ProtNLM"/>
    </source>
</evidence>
<comment type="caution">
    <text evidence="4">The sequence shown here is derived from an EMBL/GenBank/DDBJ whole genome shotgun (WGS) entry which is preliminary data.</text>
</comment>
<keyword evidence="5" id="KW-1185">Reference proteome</keyword>
<dbReference type="Pfam" id="PF17853">
    <property type="entry name" value="GGDEF_2"/>
    <property type="match status" value="1"/>
</dbReference>
<evidence type="ECO:0000259" key="2">
    <source>
        <dbReference type="Pfam" id="PF13556"/>
    </source>
</evidence>
<protein>
    <recommendedName>
        <fullName evidence="6">DNA-binding transcriptional regulator, PucR family</fullName>
    </recommendedName>
</protein>
<dbReference type="InterPro" id="IPR042070">
    <property type="entry name" value="PucR_C-HTH_sf"/>
</dbReference>
<name>A0ABP9SN29_9ACTN</name>
<dbReference type="Proteomes" id="UP001501570">
    <property type="component" value="Unassembled WGS sequence"/>
</dbReference>
<dbReference type="PANTHER" id="PTHR33744">
    <property type="entry name" value="CARBOHYDRATE DIACID REGULATOR"/>
    <property type="match status" value="1"/>
</dbReference>
<dbReference type="InterPro" id="IPR025736">
    <property type="entry name" value="PucR_C-HTH_dom"/>
</dbReference>
<evidence type="ECO:0000313" key="4">
    <source>
        <dbReference type="EMBL" id="GAA5198778.1"/>
    </source>
</evidence>
<feature type="domain" description="CdaR GGDEF-like" evidence="3">
    <location>
        <begin position="173"/>
        <end position="290"/>
    </location>
</feature>
<proteinExistence type="inferred from homology"/>
<feature type="domain" description="PucR C-terminal helix-turn-helix" evidence="2">
    <location>
        <begin position="341"/>
        <end position="398"/>
    </location>
</feature>
<organism evidence="4 5">
    <name type="scientific">Rugosimonospora acidiphila</name>
    <dbReference type="NCBI Taxonomy" id="556531"/>
    <lineage>
        <taxon>Bacteria</taxon>
        <taxon>Bacillati</taxon>
        <taxon>Actinomycetota</taxon>
        <taxon>Actinomycetes</taxon>
        <taxon>Micromonosporales</taxon>
        <taxon>Micromonosporaceae</taxon>
        <taxon>Rugosimonospora</taxon>
    </lineage>
</organism>
<dbReference type="EMBL" id="BAABJQ010000034">
    <property type="protein sequence ID" value="GAA5198778.1"/>
    <property type="molecule type" value="Genomic_DNA"/>
</dbReference>
<accession>A0ABP9SN29</accession>
<dbReference type="Gene3D" id="1.10.10.2840">
    <property type="entry name" value="PucR C-terminal helix-turn-helix domain"/>
    <property type="match status" value="1"/>
</dbReference>
<evidence type="ECO:0000259" key="3">
    <source>
        <dbReference type="Pfam" id="PF17853"/>
    </source>
</evidence>
<sequence>MVSELQRIVDSAASRAGRPALIEDRRQRVVVYSEQIEPMDEVRKLSILRRQTTPEVIAFFREAGVMRAKEPIRTPACAKLHMLPRVCVPIWHNDLLLGFMWFVDSDQSMSDEQIASVSATTTELALALYRENLAGELASQRETEAVRLLLAEESEARAHGALTLIEDGVLGEEGPTTAVVARLVPRAGARLDDLSRIALEQGLLASRRWVGPRQAVHLVRYDHGVLLVHGKQRRGRQGPRAVADHLHEALIGAVRGLSAVAGVVVGVGQPRLALPEARESYDEAALAARVAVQLPAVGPVACWSQLGIYRVLSQLSGDAMRSCSVHPGLERLLDDPANTPLLDTLEVYLDLAGNAHATADRMNLHRTSLYYRLQRVEQLAGTDLKDGNERLSLHVALKMARLTGRHHLAGPSRPAPDTVIPAALPEPALARPASGAGKRSA</sequence>
<evidence type="ECO:0000256" key="1">
    <source>
        <dbReference type="ARBA" id="ARBA00006754"/>
    </source>
</evidence>